<reference evidence="2" key="1">
    <citation type="journal article" date="2023" name="Mol. Phylogenet. Evol.">
        <title>Genome-scale phylogeny and comparative genomics of the fungal order Sordariales.</title>
        <authorList>
            <person name="Hensen N."/>
            <person name="Bonometti L."/>
            <person name="Westerberg I."/>
            <person name="Brannstrom I.O."/>
            <person name="Guillou S."/>
            <person name="Cros-Aarteil S."/>
            <person name="Calhoun S."/>
            <person name="Haridas S."/>
            <person name="Kuo A."/>
            <person name="Mondo S."/>
            <person name="Pangilinan J."/>
            <person name="Riley R."/>
            <person name="LaButti K."/>
            <person name="Andreopoulos B."/>
            <person name="Lipzen A."/>
            <person name="Chen C."/>
            <person name="Yan M."/>
            <person name="Daum C."/>
            <person name="Ng V."/>
            <person name="Clum A."/>
            <person name="Steindorff A."/>
            <person name="Ohm R.A."/>
            <person name="Martin F."/>
            <person name="Silar P."/>
            <person name="Natvig D.O."/>
            <person name="Lalanne C."/>
            <person name="Gautier V."/>
            <person name="Ament-Velasquez S.L."/>
            <person name="Kruys A."/>
            <person name="Hutchinson M.I."/>
            <person name="Powell A.J."/>
            <person name="Barry K."/>
            <person name="Miller A.N."/>
            <person name="Grigoriev I.V."/>
            <person name="Debuchy R."/>
            <person name="Gladieux P."/>
            <person name="Hiltunen Thoren M."/>
            <person name="Johannesson H."/>
        </authorList>
    </citation>
    <scope>NUCLEOTIDE SEQUENCE</scope>
    <source>
        <strain evidence="2">CBS 958.72</strain>
    </source>
</reference>
<gene>
    <name evidence="2" type="ORF">B0T24DRAFT_624118</name>
</gene>
<comment type="caution">
    <text evidence="2">The sequence shown here is derived from an EMBL/GenBank/DDBJ whole genome shotgun (WGS) entry which is preliminary data.</text>
</comment>
<evidence type="ECO:0000313" key="3">
    <source>
        <dbReference type="Proteomes" id="UP001287356"/>
    </source>
</evidence>
<dbReference type="AlphaFoldDB" id="A0AAE0N7Y9"/>
<feature type="region of interest" description="Disordered" evidence="1">
    <location>
        <begin position="158"/>
        <end position="208"/>
    </location>
</feature>
<evidence type="ECO:0000256" key="1">
    <source>
        <dbReference type="SAM" id="MobiDB-lite"/>
    </source>
</evidence>
<organism evidence="2 3">
    <name type="scientific">Lasiosphaeria ovina</name>
    <dbReference type="NCBI Taxonomy" id="92902"/>
    <lineage>
        <taxon>Eukaryota</taxon>
        <taxon>Fungi</taxon>
        <taxon>Dikarya</taxon>
        <taxon>Ascomycota</taxon>
        <taxon>Pezizomycotina</taxon>
        <taxon>Sordariomycetes</taxon>
        <taxon>Sordariomycetidae</taxon>
        <taxon>Sordariales</taxon>
        <taxon>Lasiosphaeriaceae</taxon>
        <taxon>Lasiosphaeria</taxon>
    </lineage>
</organism>
<evidence type="ECO:0000313" key="2">
    <source>
        <dbReference type="EMBL" id="KAK3373635.1"/>
    </source>
</evidence>
<protein>
    <submittedName>
        <fullName evidence="2">Uncharacterized protein</fullName>
    </submittedName>
</protein>
<feature type="compositionally biased region" description="Basic and acidic residues" evidence="1">
    <location>
        <begin position="199"/>
        <end position="208"/>
    </location>
</feature>
<proteinExistence type="predicted"/>
<feature type="compositionally biased region" description="Basic and acidic residues" evidence="1">
    <location>
        <begin position="177"/>
        <end position="191"/>
    </location>
</feature>
<dbReference type="EMBL" id="JAULSN010000004">
    <property type="protein sequence ID" value="KAK3373635.1"/>
    <property type="molecule type" value="Genomic_DNA"/>
</dbReference>
<keyword evidence="3" id="KW-1185">Reference proteome</keyword>
<dbReference type="Proteomes" id="UP001287356">
    <property type="component" value="Unassembled WGS sequence"/>
</dbReference>
<reference evidence="2" key="2">
    <citation type="submission" date="2023-06" db="EMBL/GenBank/DDBJ databases">
        <authorList>
            <consortium name="Lawrence Berkeley National Laboratory"/>
            <person name="Haridas S."/>
            <person name="Hensen N."/>
            <person name="Bonometti L."/>
            <person name="Westerberg I."/>
            <person name="Brannstrom I.O."/>
            <person name="Guillou S."/>
            <person name="Cros-Aarteil S."/>
            <person name="Calhoun S."/>
            <person name="Kuo A."/>
            <person name="Mondo S."/>
            <person name="Pangilinan J."/>
            <person name="Riley R."/>
            <person name="Labutti K."/>
            <person name="Andreopoulos B."/>
            <person name="Lipzen A."/>
            <person name="Chen C."/>
            <person name="Yanf M."/>
            <person name="Daum C."/>
            <person name="Ng V."/>
            <person name="Clum A."/>
            <person name="Steindorff A."/>
            <person name="Ohm R."/>
            <person name="Martin F."/>
            <person name="Silar P."/>
            <person name="Natvig D."/>
            <person name="Lalanne C."/>
            <person name="Gautier V."/>
            <person name="Ament-Velasquez S.L."/>
            <person name="Kruys A."/>
            <person name="Hutchinson M.I."/>
            <person name="Powell A.J."/>
            <person name="Barry K."/>
            <person name="Miller A.N."/>
            <person name="Grigoriev I.V."/>
            <person name="Debuchy R."/>
            <person name="Gladieux P."/>
            <person name="Thoren M.H."/>
            <person name="Johannesson H."/>
        </authorList>
    </citation>
    <scope>NUCLEOTIDE SEQUENCE</scope>
    <source>
        <strain evidence="2">CBS 958.72</strain>
    </source>
</reference>
<sequence length="223" mass="25450">MSEEPLSLEKSDRREEIFRQSILFLRYKIQKALLTPPDGSEIRASVMASTSGLLQRLEEARPIDASILKCTKIHKVMKGITKLNPDTIPGEEEYRFISRARHLLDMYMKVLADGTEVKETRPLKEALDRVSAIGSPDPMREASTEDDARKPVALDARAVNRKSSTDQWIWVDEEDDARSASERPMTRHPGWDDGSAEGPPERGDETRDEYEARLWRWANRGGR</sequence>
<name>A0AAE0N7Y9_9PEZI</name>
<accession>A0AAE0N7Y9</accession>